<dbReference type="Gene3D" id="6.10.250.690">
    <property type="match status" value="1"/>
</dbReference>
<dbReference type="InterPro" id="IPR011006">
    <property type="entry name" value="CheY-like_superfamily"/>
</dbReference>
<keyword evidence="1" id="KW-0805">Transcription regulation</keyword>
<dbReference type="PANTHER" id="PTHR48111:SF67">
    <property type="entry name" value="TRANSCRIPTIONAL REGULATORY PROTEIN TCTD"/>
    <property type="match status" value="1"/>
</dbReference>
<evidence type="ECO:0000259" key="6">
    <source>
        <dbReference type="PROSITE" id="PS50110"/>
    </source>
</evidence>
<dbReference type="GO" id="GO:0000976">
    <property type="term" value="F:transcription cis-regulatory region binding"/>
    <property type="evidence" value="ECO:0007669"/>
    <property type="project" value="TreeGrafter"/>
</dbReference>
<gene>
    <name evidence="8" type="ORF">E8A74_07080</name>
</gene>
<dbReference type="PANTHER" id="PTHR48111">
    <property type="entry name" value="REGULATOR OF RPOS"/>
    <property type="match status" value="1"/>
</dbReference>
<dbReference type="GO" id="GO:0005829">
    <property type="term" value="C:cytosol"/>
    <property type="evidence" value="ECO:0007669"/>
    <property type="project" value="TreeGrafter"/>
</dbReference>
<evidence type="ECO:0000256" key="1">
    <source>
        <dbReference type="ARBA" id="ARBA00023015"/>
    </source>
</evidence>
<feature type="domain" description="Response regulatory" evidence="6">
    <location>
        <begin position="4"/>
        <end position="117"/>
    </location>
</feature>
<evidence type="ECO:0000313" key="8">
    <source>
        <dbReference type="EMBL" id="TKD11886.1"/>
    </source>
</evidence>
<dbReference type="InterPro" id="IPR036388">
    <property type="entry name" value="WH-like_DNA-bd_sf"/>
</dbReference>
<dbReference type="InterPro" id="IPR001789">
    <property type="entry name" value="Sig_transdc_resp-reg_receiver"/>
</dbReference>
<proteinExistence type="predicted"/>
<keyword evidence="3" id="KW-0804">Transcription</keyword>
<dbReference type="SMART" id="SM00862">
    <property type="entry name" value="Trans_reg_C"/>
    <property type="match status" value="1"/>
</dbReference>
<dbReference type="PROSITE" id="PS50110">
    <property type="entry name" value="RESPONSE_REGULATORY"/>
    <property type="match status" value="1"/>
</dbReference>
<dbReference type="OrthoDB" id="9793321at2"/>
<dbReference type="GO" id="GO:0032993">
    <property type="term" value="C:protein-DNA complex"/>
    <property type="evidence" value="ECO:0007669"/>
    <property type="project" value="TreeGrafter"/>
</dbReference>
<dbReference type="Pfam" id="PF00072">
    <property type="entry name" value="Response_reg"/>
    <property type="match status" value="1"/>
</dbReference>
<dbReference type="InterPro" id="IPR001867">
    <property type="entry name" value="OmpR/PhoB-type_DNA-bd"/>
</dbReference>
<dbReference type="GO" id="GO:0000156">
    <property type="term" value="F:phosphorelay response regulator activity"/>
    <property type="evidence" value="ECO:0007669"/>
    <property type="project" value="TreeGrafter"/>
</dbReference>
<keyword evidence="9" id="KW-1185">Reference proteome</keyword>
<evidence type="ECO:0000256" key="5">
    <source>
        <dbReference type="PROSITE-ProRule" id="PRU01091"/>
    </source>
</evidence>
<evidence type="ECO:0000259" key="7">
    <source>
        <dbReference type="PROSITE" id="PS51755"/>
    </source>
</evidence>
<reference evidence="8 9" key="1">
    <citation type="submission" date="2019-04" db="EMBL/GenBank/DDBJ databases">
        <authorList>
            <person name="Li Y."/>
            <person name="Wang J."/>
        </authorList>
    </citation>
    <scope>NUCLEOTIDE SEQUENCE [LARGE SCALE GENOMIC DNA]</scope>
    <source>
        <strain evidence="8 9">DSM 14668</strain>
    </source>
</reference>
<dbReference type="SMART" id="SM00448">
    <property type="entry name" value="REC"/>
    <property type="match status" value="1"/>
</dbReference>
<dbReference type="PROSITE" id="PS51755">
    <property type="entry name" value="OMPR_PHOB"/>
    <property type="match status" value="1"/>
</dbReference>
<dbReference type="Gene3D" id="3.40.50.2300">
    <property type="match status" value="1"/>
</dbReference>
<dbReference type="GO" id="GO:0006355">
    <property type="term" value="P:regulation of DNA-templated transcription"/>
    <property type="evidence" value="ECO:0007669"/>
    <property type="project" value="InterPro"/>
</dbReference>
<accession>A0A4V6WQT9</accession>
<sequence>MTTRVLVVEDDPGVAAGLVRGLVAAGFWVELATNGRAGLESALRGAFDLVVLDLMLPERSGLEILADLDRRRRIPVIVLTARTDLPDRLRSFDLGAIDYVPKPFFLEELVARIRLHLGLRAAAPRRRVRFSGVTVDLDARVARQGEAALPLTRAELDVLAYLVERPGRAIPREQLAEGASSSLEPCDARTIDSHVARIRKKLGEGAAAAIVTVWGIGYRFEPPEGEG</sequence>
<feature type="DNA-binding region" description="OmpR/PhoB-type" evidence="5">
    <location>
        <begin position="125"/>
        <end position="222"/>
    </location>
</feature>
<dbReference type="Proteomes" id="UP000309215">
    <property type="component" value="Unassembled WGS sequence"/>
</dbReference>
<dbReference type="CDD" id="cd00383">
    <property type="entry name" value="trans_reg_C"/>
    <property type="match status" value="1"/>
</dbReference>
<organism evidence="8 9">
    <name type="scientific">Polyangium fumosum</name>
    <dbReference type="NCBI Taxonomy" id="889272"/>
    <lineage>
        <taxon>Bacteria</taxon>
        <taxon>Pseudomonadati</taxon>
        <taxon>Myxococcota</taxon>
        <taxon>Polyangia</taxon>
        <taxon>Polyangiales</taxon>
        <taxon>Polyangiaceae</taxon>
        <taxon>Polyangium</taxon>
    </lineage>
</organism>
<evidence type="ECO:0000256" key="3">
    <source>
        <dbReference type="ARBA" id="ARBA00023163"/>
    </source>
</evidence>
<keyword evidence="2 5" id="KW-0238">DNA-binding</keyword>
<dbReference type="AlphaFoldDB" id="A0A4V6WQT9"/>
<feature type="modified residue" description="4-aspartylphosphate" evidence="4">
    <location>
        <position position="53"/>
    </location>
</feature>
<keyword evidence="4" id="KW-0597">Phosphoprotein</keyword>
<feature type="domain" description="OmpR/PhoB-type" evidence="7">
    <location>
        <begin position="125"/>
        <end position="222"/>
    </location>
</feature>
<name>A0A4V6WQT9_9BACT</name>
<dbReference type="Gene3D" id="1.10.10.10">
    <property type="entry name" value="Winged helix-like DNA-binding domain superfamily/Winged helix DNA-binding domain"/>
    <property type="match status" value="1"/>
</dbReference>
<dbReference type="RefSeq" id="WP_136928160.1">
    <property type="nucleotide sequence ID" value="NZ_SSMQ01000005.1"/>
</dbReference>
<dbReference type="SUPFAM" id="SSF52172">
    <property type="entry name" value="CheY-like"/>
    <property type="match status" value="1"/>
</dbReference>
<protein>
    <submittedName>
        <fullName evidence="8">Response regulator transcription factor</fullName>
    </submittedName>
</protein>
<dbReference type="InterPro" id="IPR039420">
    <property type="entry name" value="WalR-like"/>
</dbReference>
<evidence type="ECO:0000256" key="4">
    <source>
        <dbReference type="PROSITE-ProRule" id="PRU00169"/>
    </source>
</evidence>
<dbReference type="Pfam" id="PF00486">
    <property type="entry name" value="Trans_reg_C"/>
    <property type="match status" value="1"/>
</dbReference>
<comment type="caution">
    <text evidence="8">The sequence shown here is derived from an EMBL/GenBank/DDBJ whole genome shotgun (WGS) entry which is preliminary data.</text>
</comment>
<evidence type="ECO:0000313" key="9">
    <source>
        <dbReference type="Proteomes" id="UP000309215"/>
    </source>
</evidence>
<evidence type="ECO:0000256" key="2">
    <source>
        <dbReference type="ARBA" id="ARBA00023125"/>
    </source>
</evidence>
<dbReference type="EMBL" id="SSMQ01000005">
    <property type="protein sequence ID" value="TKD11886.1"/>
    <property type="molecule type" value="Genomic_DNA"/>
</dbReference>